<comment type="subcellular location">
    <subcellularLocation>
        <location evidence="1">Cytoplasm</location>
    </subcellularLocation>
</comment>
<dbReference type="InterPro" id="IPR004344">
    <property type="entry name" value="TTL/TTLL_fam"/>
</dbReference>
<dbReference type="InterPro" id="IPR051437">
    <property type="entry name" value="TTLL_monoglycylase"/>
</dbReference>
<gene>
    <name evidence="7" type="ORF">BSTOLATCC_MIC17569</name>
</gene>
<keyword evidence="4" id="KW-0547">Nucleotide-binding</keyword>
<name>A0AAU9IT88_9CILI</name>
<evidence type="ECO:0000256" key="3">
    <source>
        <dbReference type="ARBA" id="ARBA00022598"/>
    </source>
</evidence>
<protein>
    <recommendedName>
        <fullName evidence="9">Tubulin-tyrosine ligase</fullName>
    </recommendedName>
</protein>
<dbReference type="PANTHER" id="PTHR45870:SF2">
    <property type="entry name" value="TUBULIN MONOGLYCYLASE TTLL3"/>
    <property type="match status" value="1"/>
</dbReference>
<dbReference type="Proteomes" id="UP001162131">
    <property type="component" value="Unassembled WGS sequence"/>
</dbReference>
<proteinExistence type="predicted"/>
<keyword evidence="3" id="KW-0436">Ligase</keyword>
<dbReference type="PANTHER" id="PTHR45870">
    <property type="entry name" value="TUBULIN MONOGLYCYLASE TTLL3"/>
    <property type="match status" value="1"/>
</dbReference>
<dbReference type="PROSITE" id="PS51221">
    <property type="entry name" value="TTL"/>
    <property type="match status" value="1"/>
</dbReference>
<reference evidence="7" key="1">
    <citation type="submission" date="2021-09" db="EMBL/GenBank/DDBJ databases">
        <authorList>
            <consortium name="AG Swart"/>
            <person name="Singh M."/>
            <person name="Singh A."/>
            <person name="Seah K."/>
            <person name="Emmerich C."/>
        </authorList>
    </citation>
    <scope>NUCLEOTIDE SEQUENCE</scope>
    <source>
        <strain evidence="7">ATCC30299</strain>
    </source>
</reference>
<evidence type="ECO:0000313" key="8">
    <source>
        <dbReference type="Proteomes" id="UP001162131"/>
    </source>
</evidence>
<keyword evidence="2" id="KW-0963">Cytoplasm</keyword>
<comment type="caution">
    <text evidence="7">The sequence shown here is derived from an EMBL/GenBank/DDBJ whole genome shotgun (WGS) entry which is preliminary data.</text>
</comment>
<evidence type="ECO:0000256" key="4">
    <source>
        <dbReference type="ARBA" id="ARBA00022741"/>
    </source>
</evidence>
<evidence type="ECO:0000256" key="2">
    <source>
        <dbReference type="ARBA" id="ARBA00022490"/>
    </source>
</evidence>
<dbReference type="AlphaFoldDB" id="A0AAU9IT88"/>
<accession>A0AAU9IT88</accession>
<dbReference type="GO" id="GO:0005737">
    <property type="term" value="C:cytoplasm"/>
    <property type="evidence" value="ECO:0007669"/>
    <property type="project" value="UniProtKB-SubCell"/>
</dbReference>
<evidence type="ECO:0008006" key="9">
    <source>
        <dbReference type="Google" id="ProtNLM"/>
    </source>
</evidence>
<dbReference type="Gene3D" id="3.30.470.20">
    <property type="entry name" value="ATP-grasp fold, B domain"/>
    <property type="match status" value="1"/>
</dbReference>
<dbReference type="Pfam" id="PF03133">
    <property type="entry name" value="TTL"/>
    <property type="match status" value="1"/>
</dbReference>
<dbReference type="SUPFAM" id="SSF56059">
    <property type="entry name" value="Glutathione synthetase ATP-binding domain-like"/>
    <property type="match status" value="1"/>
</dbReference>
<evidence type="ECO:0000313" key="7">
    <source>
        <dbReference type="EMBL" id="CAG9316942.1"/>
    </source>
</evidence>
<organism evidence="7 8">
    <name type="scientific">Blepharisma stoltei</name>
    <dbReference type="NCBI Taxonomy" id="1481888"/>
    <lineage>
        <taxon>Eukaryota</taxon>
        <taxon>Sar</taxon>
        <taxon>Alveolata</taxon>
        <taxon>Ciliophora</taxon>
        <taxon>Postciliodesmatophora</taxon>
        <taxon>Heterotrichea</taxon>
        <taxon>Heterotrichida</taxon>
        <taxon>Blepharismidae</taxon>
        <taxon>Blepharisma</taxon>
    </lineage>
</organism>
<dbReference type="GO" id="GO:0015630">
    <property type="term" value="C:microtubule cytoskeleton"/>
    <property type="evidence" value="ECO:0007669"/>
    <property type="project" value="TreeGrafter"/>
</dbReference>
<dbReference type="GO" id="GO:0005524">
    <property type="term" value="F:ATP binding"/>
    <property type="evidence" value="ECO:0007669"/>
    <property type="project" value="UniProtKB-KW"/>
</dbReference>
<evidence type="ECO:0000256" key="6">
    <source>
        <dbReference type="SAM" id="MobiDB-lite"/>
    </source>
</evidence>
<sequence>MSSINIMISADGNQKKTPKRISMTQSRAHKKSNNPDISAIKIHETKIFEEEKISLSFTPNFSFKKNTRFQDAALPYGSKIKNQFPLLKTIKSINKKQTGTTPKHIPAAERLFVADIDYPDIVSCLKSRGWRECNDLNRDRFTLKFVKNAKLPDYIRPNQIINHIAHINELSTKVKICRNLKKFPISYDFFPECYIVGPKDSPDEFIEAFKKNEAESVLKLYKENASQVVSDDLIKALKFLQKKLSIEEKNQENADKQVEDCLRMLETDKQYSIHGTKNIWIVKPGFKSRGRDILLYRSLDDILEYTKNNSWVIQKYIENPLIINKRKFDIRQWVLITCFNTFEIFFYKKCYLRFSVKEYDLSEIDDLYIHLTNNSIAKYSPSFKAEDSMWHIDQFIEWLIEENKDDIWNKTILPDVKNIIINTAKSAKAKISAKKNTFELLGFDFMIDSNFRPWLIEVNTSPAMDYSTNITEELVKKVLPDTMKVILDLPCDPNASIGDFEKIASFII</sequence>
<feature type="region of interest" description="Disordered" evidence="6">
    <location>
        <begin position="1"/>
        <end position="36"/>
    </location>
</feature>
<evidence type="ECO:0000256" key="1">
    <source>
        <dbReference type="ARBA" id="ARBA00004496"/>
    </source>
</evidence>
<keyword evidence="5" id="KW-0067">ATP-binding</keyword>
<dbReference type="EMBL" id="CAJZBQ010000017">
    <property type="protein sequence ID" value="CAG9316942.1"/>
    <property type="molecule type" value="Genomic_DNA"/>
</dbReference>
<evidence type="ECO:0000256" key="5">
    <source>
        <dbReference type="ARBA" id="ARBA00022840"/>
    </source>
</evidence>
<dbReference type="GO" id="GO:0070736">
    <property type="term" value="F:protein-glycine ligase activity, initiating"/>
    <property type="evidence" value="ECO:0007669"/>
    <property type="project" value="TreeGrafter"/>
</dbReference>
<keyword evidence="8" id="KW-1185">Reference proteome</keyword>